<protein>
    <submittedName>
        <fullName evidence="11">Transcription initiation factor</fullName>
    </submittedName>
</protein>
<evidence type="ECO:0000313" key="11">
    <source>
        <dbReference type="EMBL" id="POO03581.1"/>
    </source>
</evidence>
<dbReference type="FunFam" id="1.10.20.10:FF:000062">
    <property type="entry name" value="Nuclear transcription factor Y subunit C"/>
    <property type="match status" value="1"/>
</dbReference>
<evidence type="ECO:0000313" key="12">
    <source>
        <dbReference type="Proteomes" id="UP000237000"/>
    </source>
</evidence>
<dbReference type="GO" id="GO:0000976">
    <property type="term" value="F:transcription cis-regulatory region binding"/>
    <property type="evidence" value="ECO:0007669"/>
    <property type="project" value="TreeGrafter"/>
</dbReference>
<evidence type="ECO:0000256" key="9">
    <source>
        <dbReference type="SAM" id="MobiDB-lite"/>
    </source>
</evidence>
<evidence type="ECO:0000256" key="1">
    <source>
        <dbReference type="ARBA" id="ARBA00004123"/>
    </source>
</evidence>
<keyword evidence="3" id="KW-0238">DNA-binding</keyword>
<keyword evidence="5" id="KW-0539">Nucleus</keyword>
<evidence type="ECO:0000256" key="5">
    <source>
        <dbReference type="ARBA" id="ARBA00023242"/>
    </source>
</evidence>
<name>A0A2P5G0M8_TREOI</name>
<dbReference type="AlphaFoldDB" id="A0A2P5G0M8"/>
<comment type="function">
    <text evidence="8">Stimulates the transcription of various genes by recognizing and binding to a CCAAT motif in promoters.</text>
</comment>
<dbReference type="InterPro" id="IPR050568">
    <property type="entry name" value="Transcr_DNA_Rep_Reg"/>
</dbReference>
<evidence type="ECO:0000259" key="10">
    <source>
        <dbReference type="Pfam" id="PF00125"/>
    </source>
</evidence>
<comment type="subcellular location">
    <subcellularLocation>
        <location evidence="1">Nucleus</location>
    </subcellularLocation>
</comment>
<feature type="compositionally biased region" description="Polar residues" evidence="9">
    <location>
        <begin position="1"/>
        <end position="19"/>
    </location>
</feature>
<dbReference type="GO" id="GO:0046982">
    <property type="term" value="F:protein heterodimerization activity"/>
    <property type="evidence" value="ECO:0007669"/>
    <property type="project" value="InterPro"/>
</dbReference>
<dbReference type="SUPFAM" id="SSF47113">
    <property type="entry name" value="Histone-fold"/>
    <property type="match status" value="1"/>
</dbReference>
<dbReference type="InterPro" id="IPR009072">
    <property type="entry name" value="Histone-fold"/>
</dbReference>
<proteinExistence type="inferred from homology"/>
<keyword evidence="11" id="KW-0396">Initiation factor</keyword>
<keyword evidence="12" id="KW-1185">Reference proteome</keyword>
<comment type="caution">
    <text evidence="11">The sequence shown here is derived from an EMBL/GenBank/DDBJ whole genome shotgun (WGS) entry which is preliminary data.</text>
</comment>
<organism evidence="11 12">
    <name type="scientific">Trema orientale</name>
    <name type="common">Charcoal tree</name>
    <name type="synonym">Celtis orientalis</name>
    <dbReference type="NCBI Taxonomy" id="63057"/>
    <lineage>
        <taxon>Eukaryota</taxon>
        <taxon>Viridiplantae</taxon>
        <taxon>Streptophyta</taxon>
        <taxon>Embryophyta</taxon>
        <taxon>Tracheophyta</taxon>
        <taxon>Spermatophyta</taxon>
        <taxon>Magnoliopsida</taxon>
        <taxon>eudicotyledons</taxon>
        <taxon>Gunneridae</taxon>
        <taxon>Pentapetalae</taxon>
        <taxon>rosids</taxon>
        <taxon>fabids</taxon>
        <taxon>Rosales</taxon>
        <taxon>Cannabaceae</taxon>
        <taxon>Trema</taxon>
    </lineage>
</organism>
<evidence type="ECO:0000256" key="8">
    <source>
        <dbReference type="ARBA" id="ARBA00059992"/>
    </source>
</evidence>
<dbReference type="OrthoDB" id="1272441at2759"/>
<keyword evidence="4" id="KW-0804">Transcription</keyword>
<dbReference type="PANTHER" id="PTHR10252">
    <property type="entry name" value="HISTONE-LIKE TRANSCRIPTION FACTOR CCAAT-RELATED"/>
    <property type="match status" value="1"/>
</dbReference>
<feature type="region of interest" description="Disordered" evidence="9">
    <location>
        <begin position="1"/>
        <end position="21"/>
    </location>
</feature>
<evidence type="ECO:0000256" key="2">
    <source>
        <dbReference type="ARBA" id="ARBA00023015"/>
    </source>
</evidence>
<dbReference type="CDD" id="cd22908">
    <property type="entry name" value="HFD_NFYC-like"/>
    <property type="match status" value="1"/>
</dbReference>
<evidence type="ECO:0000256" key="3">
    <source>
        <dbReference type="ARBA" id="ARBA00023125"/>
    </source>
</evidence>
<dbReference type="Proteomes" id="UP000237000">
    <property type="component" value="Unassembled WGS sequence"/>
</dbReference>
<comment type="subunit">
    <text evidence="6">Heterotrimeric transcription factor composed of three components, NF-YA, NF-YB and NF-YC. NF-YB and NF-YC must interact and dimerize for NF-YA association and DNA binding.</text>
</comment>
<dbReference type="InParanoid" id="A0A2P5G0M8"/>
<dbReference type="EMBL" id="JXTC01000002">
    <property type="protein sequence ID" value="POO03581.1"/>
    <property type="molecule type" value="Genomic_DNA"/>
</dbReference>
<dbReference type="Gene3D" id="1.10.20.10">
    <property type="entry name" value="Histone, subunit A"/>
    <property type="match status" value="1"/>
</dbReference>
<evidence type="ECO:0000256" key="4">
    <source>
        <dbReference type="ARBA" id="ARBA00023163"/>
    </source>
</evidence>
<dbReference type="STRING" id="63057.A0A2P5G0M8"/>
<sequence length="245" mass="28346">MDMNQSMNFIPSSSNSDPQLPNMMMPMGDSFMLPEYYQQGMMSAKQDAEEARRSHTKQVQKQNMEIFWNQQLLDMQNILVCNTVGKSQHQLPLARIKRVMKADGDVKMISADTPLLFSKACELFIMELTLRSWMQTEECKRRTLQRCDIARAIRNDELLDFLVDVVPLSHDHHYGQKEQESTGKNVLDANESSYTTAHEPLNLPIMNNFEENETVPIIQETPQQFMFDPSMSSAEFHYHFPSKVS</sequence>
<evidence type="ECO:0000256" key="6">
    <source>
        <dbReference type="ARBA" id="ARBA00025911"/>
    </source>
</evidence>
<dbReference type="Pfam" id="PF00125">
    <property type="entry name" value="Histone"/>
    <property type="match status" value="1"/>
</dbReference>
<dbReference type="GO" id="GO:0005634">
    <property type="term" value="C:nucleus"/>
    <property type="evidence" value="ECO:0007669"/>
    <property type="project" value="UniProtKB-SubCell"/>
</dbReference>
<feature type="domain" description="Core Histone H2A/H2B/H3" evidence="10">
    <location>
        <begin position="86"/>
        <end position="154"/>
    </location>
</feature>
<accession>A0A2P5G0M8</accession>
<evidence type="ECO:0000256" key="7">
    <source>
        <dbReference type="ARBA" id="ARBA00038129"/>
    </source>
</evidence>
<keyword evidence="2" id="KW-0805">Transcription regulation</keyword>
<keyword evidence="11" id="KW-0648">Protein biosynthesis</keyword>
<dbReference type="InterPro" id="IPR007125">
    <property type="entry name" value="H2A/H2B/H3"/>
</dbReference>
<dbReference type="GO" id="GO:0006355">
    <property type="term" value="P:regulation of DNA-templated transcription"/>
    <property type="evidence" value="ECO:0007669"/>
    <property type="project" value="TreeGrafter"/>
</dbReference>
<comment type="similarity">
    <text evidence="7">Belongs to the NFYC/HAP5 subunit family.</text>
</comment>
<reference evidence="12" key="1">
    <citation type="submission" date="2016-06" db="EMBL/GenBank/DDBJ databases">
        <title>Parallel loss of symbiosis genes in relatives of nitrogen-fixing non-legume Parasponia.</title>
        <authorList>
            <person name="Van Velzen R."/>
            <person name="Holmer R."/>
            <person name="Bu F."/>
            <person name="Rutten L."/>
            <person name="Van Zeijl A."/>
            <person name="Liu W."/>
            <person name="Santuari L."/>
            <person name="Cao Q."/>
            <person name="Sharma T."/>
            <person name="Shen D."/>
            <person name="Roswanjaya Y."/>
            <person name="Wardhani T."/>
            <person name="Kalhor M.S."/>
            <person name="Jansen J."/>
            <person name="Van den Hoogen J."/>
            <person name="Gungor B."/>
            <person name="Hartog M."/>
            <person name="Hontelez J."/>
            <person name="Verver J."/>
            <person name="Yang W.-C."/>
            <person name="Schijlen E."/>
            <person name="Repin R."/>
            <person name="Schilthuizen M."/>
            <person name="Schranz E."/>
            <person name="Heidstra R."/>
            <person name="Miyata K."/>
            <person name="Fedorova E."/>
            <person name="Kohlen W."/>
            <person name="Bisseling T."/>
            <person name="Smit S."/>
            <person name="Geurts R."/>
        </authorList>
    </citation>
    <scope>NUCLEOTIDE SEQUENCE [LARGE SCALE GENOMIC DNA]</scope>
    <source>
        <strain evidence="12">cv. RG33-2</strain>
    </source>
</reference>
<gene>
    <name evidence="11" type="ORF">TorRG33x02_007860</name>
</gene>
<dbReference type="PANTHER" id="PTHR10252:SF124">
    <property type="entry name" value="NUCLEAR TRANSCRIPTION FACTOR Y SUBUNIT C-10"/>
    <property type="match status" value="1"/>
</dbReference>
<dbReference type="GO" id="GO:0003743">
    <property type="term" value="F:translation initiation factor activity"/>
    <property type="evidence" value="ECO:0007669"/>
    <property type="project" value="UniProtKB-KW"/>
</dbReference>